<dbReference type="GO" id="GO:0009037">
    <property type="term" value="F:tyrosine-based site-specific recombinase activity"/>
    <property type="evidence" value="ECO:0007669"/>
    <property type="project" value="UniProtKB-UniRule"/>
</dbReference>
<evidence type="ECO:0000313" key="12">
    <source>
        <dbReference type="EMBL" id="QGW27650.1"/>
    </source>
</evidence>
<dbReference type="InterPro" id="IPR010998">
    <property type="entry name" value="Integrase_recombinase_N"/>
</dbReference>
<proteinExistence type="inferred from homology"/>
<keyword evidence="5 9" id="KW-0229">DNA integration</keyword>
<feature type="active site" evidence="9">
    <location>
        <position position="271"/>
    </location>
</feature>
<feature type="active site" evidence="9">
    <location>
        <position position="151"/>
    </location>
</feature>
<dbReference type="Gene3D" id="1.10.150.130">
    <property type="match status" value="1"/>
</dbReference>
<dbReference type="InterPro" id="IPR004107">
    <property type="entry name" value="Integrase_SAM-like_N"/>
</dbReference>
<dbReference type="PANTHER" id="PTHR30349:SF77">
    <property type="entry name" value="TYROSINE RECOMBINASE XERC"/>
    <property type="match status" value="1"/>
</dbReference>
<evidence type="ECO:0000256" key="6">
    <source>
        <dbReference type="ARBA" id="ARBA00023125"/>
    </source>
</evidence>
<dbReference type="InterPro" id="IPR002104">
    <property type="entry name" value="Integrase_catalytic"/>
</dbReference>
<dbReference type="RefSeq" id="WP_157477616.1">
    <property type="nucleotide sequence ID" value="NZ_CP046566.1"/>
</dbReference>
<keyword evidence="3 9" id="KW-0132">Cell division</keyword>
<dbReference type="InterPro" id="IPR023009">
    <property type="entry name" value="Tyrosine_recombinase_XerC/XerD"/>
</dbReference>
<comment type="similarity">
    <text evidence="9">Belongs to the 'phage' integrase family. XerC subfamily.</text>
</comment>
<dbReference type="InterPro" id="IPR011010">
    <property type="entry name" value="DNA_brk_join_enz"/>
</dbReference>
<organism evidence="12 13">
    <name type="scientific">Phnomibacter ginsenosidimutans</name>
    <dbReference type="NCBI Taxonomy" id="2676868"/>
    <lineage>
        <taxon>Bacteria</taxon>
        <taxon>Pseudomonadati</taxon>
        <taxon>Bacteroidota</taxon>
        <taxon>Chitinophagia</taxon>
        <taxon>Chitinophagales</taxon>
        <taxon>Chitinophagaceae</taxon>
        <taxon>Phnomibacter</taxon>
    </lineage>
</organism>
<reference evidence="12 13" key="1">
    <citation type="submission" date="2019-11" db="EMBL/GenBank/DDBJ databases">
        <authorList>
            <person name="Im W.T."/>
        </authorList>
    </citation>
    <scope>NUCLEOTIDE SEQUENCE [LARGE SCALE GENOMIC DNA]</scope>
    <source>
        <strain evidence="12 13">SB-02</strain>
    </source>
</reference>
<dbReference type="GO" id="GO:0003677">
    <property type="term" value="F:DNA binding"/>
    <property type="evidence" value="ECO:0007669"/>
    <property type="project" value="UniProtKB-UniRule"/>
</dbReference>
<evidence type="ECO:0000256" key="1">
    <source>
        <dbReference type="ARBA" id="ARBA00004496"/>
    </source>
</evidence>
<dbReference type="EMBL" id="CP046566">
    <property type="protein sequence ID" value="QGW27650.1"/>
    <property type="molecule type" value="Genomic_DNA"/>
</dbReference>
<feature type="active site" evidence="9">
    <location>
        <position position="248"/>
    </location>
</feature>
<comment type="function">
    <text evidence="9">Site-specific tyrosine recombinase, which acts by catalyzing the cutting and rejoining of the recombining DNA molecules. The XerC-XerD complex is essential to convert dimers of the bacterial chromosome into monomers to permit their segregation at cell division. It also contributes to the segregational stability of plasmids.</text>
</comment>
<dbReference type="Pfam" id="PF02899">
    <property type="entry name" value="Phage_int_SAM_1"/>
    <property type="match status" value="1"/>
</dbReference>
<dbReference type="PROSITE" id="PS51900">
    <property type="entry name" value="CB"/>
    <property type="match status" value="1"/>
</dbReference>
<dbReference type="KEGG" id="fls:GLV81_05670"/>
<dbReference type="PANTHER" id="PTHR30349">
    <property type="entry name" value="PHAGE INTEGRASE-RELATED"/>
    <property type="match status" value="1"/>
</dbReference>
<evidence type="ECO:0000256" key="7">
    <source>
        <dbReference type="ARBA" id="ARBA00023172"/>
    </source>
</evidence>
<keyword evidence="8 9" id="KW-0131">Cell cycle</keyword>
<keyword evidence="4 9" id="KW-0159">Chromosome partition</keyword>
<keyword evidence="13" id="KW-1185">Reference proteome</keyword>
<keyword evidence="2 9" id="KW-0963">Cytoplasm</keyword>
<dbReference type="GO" id="GO:0007059">
    <property type="term" value="P:chromosome segregation"/>
    <property type="evidence" value="ECO:0007669"/>
    <property type="project" value="UniProtKB-UniRule"/>
</dbReference>
<evidence type="ECO:0000256" key="5">
    <source>
        <dbReference type="ARBA" id="ARBA00022908"/>
    </source>
</evidence>
<dbReference type="InterPro" id="IPR044068">
    <property type="entry name" value="CB"/>
</dbReference>
<dbReference type="Proteomes" id="UP000426027">
    <property type="component" value="Chromosome"/>
</dbReference>
<dbReference type="InterPro" id="IPR013762">
    <property type="entry name" value="Integrase-like_cat_sf"/>
</dbReference>
<comment type="subunit">
    <text evidence="9">Forms a cyclic heterotetrameric complex composed of two molecules of XerC and two molecules of XerD.</text>
</comment>
<evidence type="ECO:0000256" key="9">
    <source>
        <dbReference type="HAMAP-Rule" id="MF_01808"/>
    </source>
</evidence>
<protein>
    <recommendedName>
        <fullName evidence="9">Tyrosine recombinase XerC</fullName>
    </recommendedName>
</protein>
<comment type="subcellular location">
    <subcellularLocation>
        <location evidence="1 9">Cytoplasm</location>
    </subcellularLocation>
</comment>
<evidence type="ECO:0000259" key="10">
    <source>
        <dbReference type="PROSITE" id="PS51898"/>
    </source>
</evidence>
<dbReference type="Gene3D" id="1.10.443.10">
    <property type="entry name" value="Intergrase catalytic core"/>
    <property type="match status" value="1"/>
</dbReference>
<feature type="active site" evidence="9">
    <location>
        <position position="245"/>
    </location>
</feature>
<keyword evidence="6 9" id="KW-0238">DNA-binding</keyword>
<dbReference type="SUPFAM" id="SSF56349">
    <property type="entry name" value="DNA breaking-rejoining enzymes"/>
    <property type="match status" value="1"/>
</dbReference>
<dbReference type="GO" id="GO:0005737">
    <property type="term" value="C:cytoplasm"/>
    <property type="evidence" value="ECO:0007669"/>
    <property type="project" value="UniProtKB-SubCell"/>
</dbReference>
<dbReference type="AlphaFoldDB" id="A0A6I6GBT6"/>
<feature type="active site" description="O-(3'-phospho-DNA)-tyrosine intermediate" evidence="9">
    <location>
        <position position="280"/>
    </location>
</feature>
<dbReference type="InterPro" id="IPR050090">
    <property type="entry name" value="Tyrosine_recombinase_XerCD"/>
</dbReference>
<evidence type="ECO:0000313" key="13">
    <source>
        <dbReference type="Proteomes" id="UP000426027"/>
    </source>
</evidence>
<dbReference type="GO" id="GO:0006313">
    <property type="term" value="P:DNA transposition"/>
    <property type="evidence" value="ECO:0007669"/>
    <property type="project" value="UniProtKB-UniRule"/>
</dbReference>
<evidence type="ECO:0000256" key="8">
    <source>
        <dbReference type="ARBA" id="ARBA00023306"/>
    </source>
</evidence>
<accession>A0A6I6GBT6</accession>
<feature type="active site" evidence="9">
    <location>
        <position position="175"/>
    </location>
</feature>
<evidence type="ECO:0000256" key="2">
    <source>
        <dbReference type="ARBA" id="ARBA00022490"/>
    </source>
</evidence>
<dbReference type="HAMAP" id="MF_01808">
    <property type="entry name" value="Recomb_XerC_XerD"/>
    <property type="match status" value="1"/>
</dbReference>
<keyword evidence="7 9" id="KW-0233">DNA recombination</keyword>
<sequence>MDVSTAIARFLDYLKFEKRYSAHSIQAYQHDLAQCSFFLQQQFDVSTDVAEISTSMIRTWLAQLKDDGMEARTINRKLSALKSWFRFMRRQQWLNTNPLAIINGPKVPRKLPSFANETEIDKLWNNIVYPDTWLGFTEKMILELLYQTGMRRAELINLKESQVDSGQRVLRILGKGNKERLIPVSPLLLAHLAQYMAEKRRQLETPDTTYVLVNEKGKKLTPHIVYRTVVKYLGEVSSLAKRSPHVLRHSFATHLANAGADLNAIKELLGHSSLAATQIYTHNSIEKLKDVHRQAHPKA</sequence>
<feature type="domain" description="Core-binding (CB)" evidence="11">
    <location>
        <begin position="1"/>
        <end position="89"/>
    </location>
</feature>
<evidence type="ECO:0000256" key="4">
    <source>
        <dbReference type="ARBA" id="ARBA00022829"/>
    </source>
</evidence>
<evidence type="ECO:0000259" key="11">
    <source>
        <dbReference type="PROSITE" id="PS51900"/>
    </source>
</evidence>
<gene>
    <name evidence="9" type="primary">xerC</name>
    <name evidence="12" type="ORF">GLV81_05670</name>
</gene>
<name>A0A6I6GBT6_9BACT</name>
<feature type="domain" description="Tyr recombinase" evidence="10">
    <location>
        <begin position="110"/>
        <end position="293"/>
    </location>
</feature>
<dbReference type="Pfam" id="PF00589">
    <property type="entry name" value="Phage_integrase"/>
    <property type="match status" value="1"/>
</dbReference>
<evidence type="ECO:0000256" key="3">
    <source>
        <dbReference type="ARBA" id="ARBA00022618"/>
    </source>
</evidence>
<dbReference type="PROSITE" id="PS51898">
    <property type="entry name" value="TYR_RECOMBINASE"/>
    <property type="match status" value="1"/>
</dbReference>
<dbReference type="GO" id="GO:0051301">
    <property type="term" value="P:cell division"/>
    <property type="evidence" value="ECO:0007669"/>
    <property type="project" value="UniProtKB-KW"/>
</dbReference>